<accession>A0A951UMW4</accession>
<sequence length="106" mass="12079">MTIDQNSGTENKKNALSEKIEGQTSHSEFAVYDCEINLKFRLIEEKQILNKRDGQLLQLLLDALAQGADAYLEPTKAEVKAQEVPDDKVSPRMRRHLIRLRNSTDP</sequence>
<proteinExistence type="predicted"/>
<feature type="region of interest" description="Disordered" evidence="1">
    <location>
        <begin position="1"/>
        <end position="20"/>
    </location>
</feature>
<organism evidence="3 4">
    <name type="scientific">Drouetiella hepatica Uher 2000/2452</name>
    <dbReference type="NCBI Taxonomy" id="904376"/>
    <lineage>
        <taxon>Bacteria</taxon>
        <taxon>Bacillati</taxon>
        <taxon>Cyanobacteriota</taxon>
        <taxon>Cyanophyceae</taxon>
        <taxon>Oculatellales</taxon>
        <taxon>Oculatellaceae</taxon>
        <taxon>Drouetiella</taxon>
    </lineage>
</organism>
<name>A0A951UMW4_9CYAN</name>
<evidence type="ECO:0000259" key="2">
    <source>
        <dbReference type="Pfam" id="PF18068"/>
    </source>
</evidence>
<feature type="compositionally biased region" description="Basic and acidic residues" evidence="1">
    <location>
        <begin position="10"/>
        <end position="20"/>
    </location>
</feature>
<reference evidence="3" key="1">
    <citation type="submission" date="2021-05" db="EMBL/GenBank/DDBJ databases">
        <authorList>
            <person name="Pietrasiak N."/>
            <person name="Ward R."/>
            <person name="Stajich J.E."/>
            <person name="Kurbessoian T."/>
        </authorList>
    </citation>
    <scope>NUCLEOTIDE SEQUENCE</scope>
    <source>
        <strain evidence="3">UHER 2000/2452</strain>
    </source>
</reference>
<gene>
    <name evidence="3" type="ORF">KME15_15735</name>
</gene>
<evidence type="ECO:0000313" key="3">
    <source>
        <dbReference type="EMBL" id="MBW4660126.1"/>
    </source>
</evidence>
<evidence type="ECO:0000313" key="4">
    <source>
        <dbReference type="Proteomes" id="UP000757435"/>
    </source>
</evidence>
<dbReference type="AlphaFoldDB" id="A0A951UMW4"/>
<dbReference type="Proteomes" id="UP000757435">
    <property type="component" value="Unassembled WGS sequence"/>
</dbReference>
<comment type="caution">
    <text evidence="3">The sequence shown here is derived from an EMBL/GenBank/DDBJ whole genome shotgun (WGS) entry which is preliminary data.</text>
</comment>
<dbReference type="Gene3D" id="6.20.180.10">
    <property type="match status" value="1"/>
</dbReference>
<reference evidence="3" key="2">
    <citation type="journal article" date="2022" name="Microbiol. Resour. Announc.">
        <title>Metagenome Sequencing to Explore Phylogenomics of Terrestrial Cyanobacteria.</title>
        <authorList>
            <person name="Ward R.D."/>
            <person name="Stajich J.E."/>
            <person name="Johansen J.R."/>
            <person name="Huntemann M."/>
            <person name="Clum A."/>
            <person name="Foster B."/>
            <person name="Foster B."/>
            <person name="Roux S."/>
            <person name="Palaniappan K."/>
            <person name="Varghese N."/>
            <person name="Mukherjee S."/>
            <person name="Reddy T.B.K."/>
            <person name="Daum C."/>
            <person name="Copeland A."/>
            <person name="Chen I.A."/>
            <person name="Ivanova N.N."/>
            <person name="Kyrpides N.C."/>
            <person name="Shapiro N."/>
            <person name="Eloe-Fadrosh E.A."/>
            <person name="Pietrasiak N."/>
        </authorList>
    </citation>
    <scope>NUCLEOTIDE SEQUENCE</scope>
    <source>
        <strain evidence="3">UHER 2000/2452</strain>
    </source>
</reference>
<feature type="domain" description="Npun R1517" evidence="2">
    <location>
        <begin position="28"/>
        <end position="102"/>
    </location>
</feature>
<feature type="region of interest" description="Disordered" evidence="1">
    <location>
        <begin position="82"/>
        <end position="106"/>
    </location>
</feature>
<protein>
    <submittedName>
        <fullName evidence="3">Npun_R1517 family heterocyst differentiation transcriptional regulator</fullName>
    </submittedName>
</protein>
<dbReference type="InterPro" id="IPR040744">
    <property type="entry name" value="Npun_R1517"/>
</dbReference>
<dbReference type="EMBL" id="JAHHHD010000018">
    <property type="protein sequence ID" value="MBW4660126.1"/>
    <property type="molecule type" value="Genomic_DNA"/>
</dbReference>
<evidence type="ECO:0000256" key="1">
    <source>
        <dbReference type="SAM" id="MobiDB-lite"/>
    </source>
</evidence>
<dbReference type="Pfam" id="PF18068">
    <property type="entry name" value="Npun_R1517"/>
    <property type="match status" value="1"/>
</dbReference>